<evidence type="ECO:0000313" key="2">
    <source>
        <dbReference type="Proteomes" id="UP000004828"/>
    </source>
</evidence>
<evidence type="ECO:0008006" key="3">
    <source>
        <dbReference type="Google" id="ProtNLM"/>
    </source>
</evidence>
<protein>
    <recommendedName>
        <fullName evidence="3">DUF3793 domain-containing protein</fullName>
    </recommendedName>
</protein>
<reference evidence="1 2" key="1">
    <citation type="submission" date="2009-08" db="EMBL/GenBank/DDBJ databases">
        <authorList>
            <person name="Weinstock G."/>
            <person name="Sodergren E."/>
            <person name="Clifton S."/>
            <person name="Fulton L."/>
            <person name="Fulton B."/>
            <person name="Courtney L."/>
            <person name="Fronick C."/>
            <person name="Harrison M."/>
            <person name="Strong C."/>
            <person name="Farmer C."/>
            <person name="Delahaunty K."/>
            <person name="Markovic C."/>
            <person name="Hall O."/>
            <person name="Minx P."/>
            <person name="Tomlinson C."/>
            <person name="Mitreva M."/>
            <person name="Nelson J."/>
            <person name="Hou S."/>
            <person name="Wollam A."/>
            <person name="Pepin K.H."/>
            <person name="Johnson M."/>
            <person name="Bhonagiri V."/>
            <person name="Nash W.E."/>
            <person name="Warren W."/>
            <person name="Chinwalla A."/>
            <person name="Mardis E.R."/>
            <person name="Wilson R.K."/>
        </authorList>
    </citation>
    <scope>NUCLEOTIDE SEQUENCE [LARGE SCALE GENOMIC DNA]</scope>
    <source>
        <strain evidence="1 2">L1-82</strain>
    </source>
</reference>
<dbReference type="HOGENOM" id="CLU_080981_1_0_9"/>
<organism evidence="1 2">
    <name type="scientific">Roseburia intestinalis L1-82</name>
    <dbReference type="NCBI Taxonomy" id="536231"/>
    <lineage>
        <taxon>Bacteria</taxon>
        <taxon>Bacillati</taxon>
        <taxon>Bacillota</taxon>
        <taxon>Clostridia</taxon>
        <taxon>Lachnospirales</taxon>
        <taxon>Lachnospiraceae</taxon>
        <taxon>Roseburia</taxon>
    </lineage>
</organism>
<accession>C7GFB3</accession>
<dbReference type="AlphaFoldDB" id="C7GFB3"/>
<dbReference type="InterPro" id="IPR024523">
    <property type="entry name" value="DUF3793"/>
</dbReference>
<dbReference type="Proteomes" id="UP000004828">
    <property type="component" value="Unassembled WGS sequence"/>
</dbReference>
<dbReference type="Pfam" id="PF12672">
    <property type="entry name" value="DUF3793"/>
    <property type="match status" value="1"/>
</dbReference>
<proteinExistence type="predicted"/>
<sequence length="217" mass="25689">MLKQWIERSVVLWEMTMSREVLEILEKMDKKELKTQLALQCAPLLTGIKLSNLLTVTKSNEEDVKDLFRNTEITVHTLYQTKHRTIFLLFREKQLLAYLNEEDVKETMRLFGYQTLRLIDIFEKLCARYQKYMKDHLSFPHELGLLLGYPVEDVLGFIRNEGRNYLYCGYWKVYGDVDAARITFDRYNQAKEDAIRLISSGMEIHELLLYGKMLESA</sequence>
<gene>
    <name evidence="1" type="ORF">ROSINTL182_08618</name>
</gene>
<evidence type="ECO:0000313" key="1">
    <source>
        <dbReference type="EMBL" id="EEU99471.1"/>
    </source>
</evidence>
<dbReference type="RefSeq" id="WP_006858714.1">
    <property type="nucleotide sequence ID" value="NZ_GG692741.1"/>
</dbReference>
<name>C7GFB3_9FIRM</name>
<comment type="caution">
    <text evidence="1">The sequence shown here is derived from an EMBL/GenBank/DDBJ whole genome shotgun (WGS) entry which is preliminary data.</text>
</comment>
<dbReference type="EMBL" id="ABYJ02000202">
    <property type="protein sequence ID" value="EEU99471.1"/>
    <property type="molecule type" value="Genomic_DNA"/>
</dbReference>